<dbReference type="GO" id="GO:0007155">
    <property type="term" value="P:cell adhesion"/>
    <property type="evidence" value="ECO:0007669"/>
    <property type="project" value="UniProtKB-KW"/>
</dbReference>
<dbReference type="EMBL" id="VXIV02003410">
    <property type="protein sequence ID" value="KAF6017350.1"/>
    <property type="molecule type" value="Genomic_DNA"/>
</dbReference>
<dbReference type="GO" id="GO:0034451">
    <property type="term" value="C:centriolar satellite"/>
    <property type="evidence" value="ECO:0007669"/>
    <property type="project" value="TreeGrafter"/>
</dbReference>
<keyword evidence="6" id="KW-0965">Cell junction</keyword>
<keyword evidence="8" id="KW-0206">Cytoskeleton</keyword>
<proteinExistence type="inferred from homology"/>
<keyword evidence="4" id="KW-0963">Cytoplasm</keyword>
<keyword evidence="5" id="KW-0130">Cell adhesion</keyword>
<evidence type="ECO:0000256" key="7">
    <source>
        <dbReference type="ARBA" id="ARBA00023054"/>
    </source>
</evidence>
<evidence type="ECO:0000256" key="5">
    <source>
        <dbReference type="ARBA" id="ARBA00022889"/>
    </source>
</evidence>
<dbReference type="OrthoDB" id="312015at2759"/>
<dbReference type="Proteomes" id="UP000593567">
    <property type="component" value="Unassembled WGS sequence"/>
</dbReference>
<gene>
    <name evidence="10" type="ORF">EB796_024342</name>
</gene>
<organism evidence="10 11">
    <name type="scientific">Bugula neritina</name>
    <name type="common">Brown bryozoan</name>
    <name type="synonym">Sertularia neritina</name>
    <dbReference type="NCBI Taxonomy" id="10212"/>
    <lineage>
        <taxon>Eukaryota</taxon>
        <taxon>Metazoa</taxon>
        <taxon>Spiralia</taxon>
        <taxon>Lophotrochozoa</taxon>
        <taxon>Bryozoa</taxon>
        <taxon>Gymnolaemata</taxon>
        <taxon>Cheilostomatida</taxon>
        <taxon>Flustrina</taxon>
        <taxon>Buguloidea</taxon>
        <taxon>Bugulidae</taxon>
        <taxon>Bugula</taxon>
    </lineage>
</organism>
<dbReference type="GO" id="GO:0035735">
    <property type="term" value="P:intraciliary transport involved in cilium assembly"/>
    <property type="evidence" value="ECO:0007669"/>
    <property type="project" value="TreeGrafter"/>
</dbReference>
<dbReference type="PANTHER" id="PTHR46507:SF4">
    <property type="entry name" value="SSX FAMILY MEMBER 2 INTERACTING PROTEIN"/>
    <property type="match status" value="1"/>
</dbReference>
<keyword evidence="11" id="KW-1185">Reference proteome</keyword>
<comment type="similarity">
    <text evidence="3">Belongs to the ADIP family.</text>
</comment>
<evidence type="ECO:0000313" key="10">
    <source>
        <dbReference type="EMBL" id="KAF6017350.1"/>
    </source>
</evidence>
<sequence length="233" mass="26997">MENDDVALGPYLKMISPSRTGMILRERLISSQIALNGEAEKEFCCKANLNESIQYLDKECQVLGLSGLYNSSGSFDVTKLVNVAHNLLRKCQQSSRYREELESRVHQSSTELEHNQNSQKRLRQSINSLQNTVAKLEEQERQLRIENSNVHLKFKAQLNETKKLKSLMQSTENQYKHEVKKLERQMTTIKERAQLLLTDKAKASHVPNMEITACLNRTDTRRSKWRNDTSNMR</sequence>
<keyword evidence="7 9" id="KW-0175">Coiled coil</keyword>
<dbReference type="InterPro" id="IPR052300">
    <property type="entry name" value="Adhesion_Centrosome_assoc"/>
</dbReference>
<dbReference type="GO" id="GO:0036064">
    <property type="term" value="C:ciliary basal body"/>
    <property type="evidence" value="ECO:0007669"/>
    <property type="project" value="TreeGrafter"/>
</dbReference>
<comment type="caution">
    <text evidence="10">The sequence shown here is derived from an EMBL/GenBank/DDBJ whole genome shotgun (WGS) entry which is preliminary data.</text>
</comment>
<accession>A0A7J7IU09</accession>
<evidence type="ECO:0000313" key="11">
    <source>
        <dbReference type="Proteomes" id="UP000593567"/>
    </source>
</evidence>
<evidence type="ECO:0000256" key="9">
    <source>
        <dbReference type="SAM" id="Coils"/>
    </source>
</evidence>
<name>A0A7J7IU09_BUGNE</name>
<dbReference type="PANTHER" id="PTHR46507">
    <property type="entry name" value="AFADIN- AND ALPHA-ACTININ-BINDING PROTEIN"/>
    <property type="match status" value="1"/>
</dbReference>
<feature type="coiled-coil region" evidence="9">
    <location>
        <begin position="119"/>
        <end position="199"/>
    </location>
</feature>
<evidence type="ECO:0000256" key="4">
    <source>
        <dbReference type="ARBA" id="ARBA00022490"/>
    </source>
</evidence>
<dbReference type="Pfam" id="PF11559">
    <property type="entry name" value="ADIP"/>
    <property type="match status" value="1"/>
</dbReference>
<evidence type="ECO:0000256" key="8">
    <source>
        <dbReference type="ARBA" id="ARBA00023212"/>
    </source>
</evidence>
<evidence type="ECO:0000256" key="2">
    <source>
        <dbReference type="ARBA" id="ARBA00004300"/>
    </source>
</evidence>
<evidence type="ECO:0000256" key="1">
    <source>
        <dbReference type="ARBA" id="ARBA00004282"/>
    </source>
</evidence>
<reference evidence="10" key="1">
    <citation type="submission" date="2020-06" db="EMBL/GenBank/DDBJ databases">
        <title>Draft genome of Bugula neritina, a colonial animal packing powerful symbionts and potential medicines.</title>
        <authorList>
            <person name="Rayko M."/>
        </authorList>
    </citation>
    <scope>NUCLEOTIDE SEQUENCE [LARGE SCALE GENOMIC DNA]</scope>
    <source>
        <strain evidence="10">Kwan_BN1</strain>
    </source>
</reference>
<comment type="subcellular location">
    <subcellularLocation>
        <location evidence="1">Cell junction</location>
    </subcellularLocation>
    <subcellularLocation>
        <location evidence="2">Cytoplasm</location>
        <location evidence="2">Cytoskeleton</location>
        <location evidence="2">Microtubule organizing center</location>
        <location evidence="2">Centrosome</location>
    </subcellularLocation>
</comment>
<dbReference type="AlphaFoldDB" id="A0A7J7IU09"/>
<protein>
    <submittedName>
        <fullName evidence="10">SSX2IP</fullName>
    </submittedName>
</protein>
<dbReference type="InterPro" id="IPR021622">
    <property type="entry name" value="Afadin/alpha-actinin-bd"/>
</dbReference>
<dbReference type="GO" id="GO:0070161">
    <property type="term" value="C:anchoring junction"/>
    <property type="evidence" value="ECO:0007669"/>
    <property type="project" value="UniProtKB-SubCell"/>
</dbReference>
<evidence type="ECO:0000256" key="3">
    <source>
        <dbReference type="ARBA" id="ARBA00009291"/>
    </source>
</evidence>
<evidence type="ECO:0000256" key="6">
    <source>
        <dbReference type="ARBA" id="ARBA00022949"/>
    </source>
</evidence>